<evidence type="ECO:0000256" key="1">
    <source>
        <dbReference type="SAM" id="MobiDB-lite"/>
    </source>
</evidence>
<gene>
    <name evidence="2" type="ORF">M0811_13829</name>
</gene>
<organism evidence="2 3">
    <name type="scientific">Anaeramoeba ignava</name>
    <name type="common">Anaerobic marine amoeba</name>
    <dbReference type="NCBI Taxonomy" id="1746090"/>
    <lineage>
        <taxon>Eukaryota</taxon>
        <taxon>Metamonada</taxon>
        <taxon>Anaeramoebidae</taxon>
        <taxon>Anaeramoeba</taxon>
    </lineage>
</organism>
<proteinExistence type="predicted"/>
<protein>
    <submittedName>
        <fullName evidence="2">Mediator of RNA polymerase ii transcription subunit 11</fullName>
    </submittedName>
</protein>
<dbReference type="Proteomes" id="UP001149090">
    <property type="component" value="Unassembled WGS sequence"/>
</dbReference>
<evidence type="ECO:0000313" key="2">
    <source>
        <dbReference type="EMBL" id="KAJ5080721.1"/>
    </source>
</evidence>
<evidence type="ECO:0000313" key="3">
    <source>
        <dbReference type="Proteomes" id="UP001149090"/>
    </source>
</evidence>
<sequence>MQTNIETLQQIELQIINSLQYASESLTELSQENPNETKIQGSNYQYLRTINEIQEDLTSVISNTNPQILKPDKNILKNSYQNYQTFFLSAIKTSLINQKISQLISKIQSKEELQKSLENQMENEIQIEKSKEKKSKEKEKKKSKDKKRKKQK</sequence>
<feature type="compositionally biased region" description="Basic residues" evidence="1">
    <location>
        <begin position="143"/>
        <end position="152"/>
    </location>
</feature>
<feature type="compositionally biased region" description="Basic and acidic residues" evidence="1">
    <location>
        <begin position="126"/>
        <end position="142"/>
    </location>
</feature>
<dbReference type="AlphaFoldDB" id="A0A9Q0LVD3"/>
<keyword evidence="3" id="KW-1185">Reference proteome</keyword>
<accession>A0A9Q0LVD3</accession>
<dbReference type="EMBL" id="JAPDFW010000003">
    <property type="protein sequence ID" value="KAJ5080721.1"/>
    <property type="molecule type" value="Genomic_DNA"/>
</dbReference>
<name>A0A9Q0LVD3_ANAIG</name>
<feature type="region of interest" description="Disordered" evidence="1">
    <location>
        <begin position="123"/>
        <end position="152"/>
    </location>
</feature>
<reference evidence="2" key="1">
    <citation type="submission" date="2022-10" db="EMBL/GenBank/DDBJ databases">
        <title>Novel sulphate-reducing endosymbionts in the free-living metamonad Anaeramoeba.</title>
        <authorList>
            <person name="Jerlstrom-Hultqvist J."/>
            <person name="Cepicka I."/>
            <person name="Gallot-Lavallee L."/>
            <person name="Salas-Leiva D."/>
            <person name="Curtis B.A."/>
            <person name="Zahonova K."/>
            <person name="Pipaliya S."/>
            <person name="Dacks J."/>
            <person name="Roger A.J."/>
        </authorList>
    </citation>
    <scope>NUCLEOTIDE SEQUENCE</scope>
    <source>
        <strain evidence="2">BMAN</strain>
    </source>
</reference>
<comment type="caution">
    <text evidence="2">The sequence shown here is derived from an EMBL/GenBank/DDBJ whole genome shotgun (WGS) entry which is preliminary data.</text>
</comment>